<dbReference type="PANTHER" id="PTHR13199">
    <property type="entry name" value="GH03947P"/>
    <property type="match status" value="1"/>
</dbReference>
<dbReference type="Pfam" id="PF13915">
    <property type="entry name" value="DUF4210"/>
    <property type="match status" value="1"/>
</dbReference>
<dbReference type="InterPro" id="IPR051506">
    <property type="entry name" value="ATOS_Transcription_Regulators"/>
</dbReference>
<evidence type="ECO:0000256" key="1">
    <source>
        <dbReference type="SAM" id="MobiDB-lite"/>
    </source>
</evidence>
<proteinExistence type="predicted"/>
<gene>
    <name evidence="3" type="ORF">BGTH12_LOCUS2639</name>
</gene>
<feature type="region of interest" description="Disordered" evidence="1">
    <location>
        <begin position="157"/>
        <end position="199"/>
    </location>
</feature>
<organism evidence="3 4">
    <name type="scientific">Blumeria graminis f. sp. triticale</name>
    <dbReference type="NCBI Taxonomy" id="1689686"/>
    <lineage>
        <taxon>Eukaryota</taxon>
        <taxon>Fungi</taxon>
        <taxon>Dikarya</taxon>
        <taxon>Ascomycota</taxon>
        <taxon>Pezizomycotina</taxon>
        <taxon>Leotiomycetes</taxon>
        <taxon>Erysiphales</taxon>
        <taxon>Erysiphaceae</taxon>
        <taxon>Blumeria</taxon>
    </lineage>
</organism>
<dbReference type="EMBL" id="CAJHIT010000005">
    <property type="protein sequence ID" value="CAD6501281.1"/>
    <property type="molecule type" value="Genomic_DNA"/>
</dbReference>
<name>A0A9W4DK64_BLUGR</name>
<reference evidence="3" key="1">
    <citation type="submission" date="2020-10" db="EMBL/GenBank/DDBJ databases">
        <authorList>
            <person name="Muller C M."/>
        </authorList>
    </citation>
    <scope>NUCLEOTIDE SEQUENCE</scope>
    <source>
        <strain evidence="3">THUN-12</strain>
    </source>
</reference>
<dbReference type="InterPro" id="IPR025261">
    <property type="entry name" value="Atos-like_cons_dom"/>
</dbReference>
<evidence type="ECO:0000313" key="3">
    <source>
        <dbReference type="EMBL" id="CAD6501281.1"/>
    </source>
</evidence>
<feature type="compositionally biased region" description="Basic and acidic residues" evidence="1">
    <location>
        <begin position="166"/>
        <end position="185"/>
    </location>
</feature>
<evidence type="ECO:0000313" key="4">
    <source>
        <dbReference type="Proteomes" id="UP000683417"/>
    </source>
</evidence>
<sequence length="627" mass="70542">MIQPHHSVSQVLHLKLVKNFQGYKDVALRVQMPIFHEGCSNIDLSLSESSFCLHSKPSTCEREKKRQKISEGGTSLEAGSYPIRKTTELGKDKNNALINLKCVELVPVLNYRNSSTWVPNYGVEPLQLCHQMSSGFKTSIPKFLNSNSGIVSFPRQDANMNQDRLPVGHEDERSRSEINDRDHIQGAHQESSGNESVALPNKRQIRSISWCSNQYSQRTPNFHQKIYALPADEINSSCDRPSHELSLFSYNPCYVRKFPTSPLAHSESNGDLENTSIDYSGTSTTDSRYLSGKFCQRLCSDRDSEIKYDNCLSSRPKSNNSLKPHCQRFNIKKSSLFNGVQIHHASMVISYEESIIRGRMSTTPSKPLNFIAQIGVLGFGKCKPSLLCPAHVTVNFSAVFYCYETSIHGNITECENGPSPYVGLIDLENKLSTPKLETTHRNDQLNYHKAPSSNKTVEISDVRAESGNGDTLVSASEDNRYRPIKHRAPPGGSYRIPKAGQIQIIVKNPNKTAVKLFLVPYDLAGMKPGTKTFIRQRSYSTEQSGANSAAPKENFMSRNKTERSTLRYLVHLQMCSPSRNRFYLYKGIRIVFANRVPDGQEKLRNEVSMPEPRFSAYKPDVNISELP</sequence>
<dbReference type="Pfam" id="PF13889">
    <property type="entry name" value="Chromosome_seg"/>
    <property type="match status" value="1"/>
</dbReference>
<dbReference type="SMART" id="SM01177">
    <property type="entry name" value="DUF4210"/>
    <property type="match status" value="1"/>
</dbReference>
<evidence type="ECO:0000259" key="2">
    <source>
        <dbReference type="SMART" id="SM01177"/>
    </source>
</evidence>
<dbReference type="Proteomes" id="UP000683417">
    <property type="component" value="Unassembled WGS sequence"/>
</dbReference>
<feature type="domain" description="Atos-like conserved" evidence="2">
    <location>
        <begin position="347"/>
        <end position="422"/>
    </location>
</feature>
<accession>A0A9W4DK64</accession>
<dbReference type="AlphaFoldDB" id="A0A9W4DK64"/>
<dbReference type="PANTHER" id="PTHR13199:SF11">
    <property type="entry name" value="PROTEIN ATOSSA"/>
    <property type="match status" value="1"/>
</dbReference>
<dbReference type="InterPro" id="IPR033473">
    <property type="entry name" value="Atos-like_C"/>
</dbReference>
<protein>
    <submittedName>
        <fullName evidence="3">BgTH12-01533</fullName>
    </submittedName>
</protein>
<comment type="caution">
    <text evidence="3">The sequence shown here is derived from an EMBL/GenBank/DDBJ whole genome shotgun (WGS) entry which is preliminary data.</text>
</comment>